<feature type="region of interest" description="Disordered" evidence="6">
    <location>
        <begin position="1"/>
        <end position="28"/>
    </location>
</feature>
<keyword evidence="2 5" id="KW-0547">Nucleotide-binding</keyword>
<feature type="binding site" evidence="5">
    <location>
        <position position="71"/>
    </location>
    <ligand>
        <name>ATP</name>
        <dbReference type="ChEBI" id="CHEBI:30616"/>
    </ligand>
</feature>
<evidence type="ECO:0000256" key="3">
    <source>
        <dbReference type="ARBA" id="ARBA00022777"/>
    </source>
</evidence>
<reference evidence="9" key="1">
    <citation type="journal article" date="2019" name="Int. J. Syst. Evol. Microbiol.">
        <title>The Global Catalogue of Microorganisms (GCM) 10K type strain sequencing project: providing services to taxonomists for standard genome sequencing and annotation.</title>
        <authorList>
            <consortium name="The Broad Institute Genomics Platform"/>
            <consortium name="The Broad Institute Genome Sequencing Center for Infectious Disease"/>
            <person name="Wu L."/>
            <person name="Ma J."/>
        </authorList>
    </citation>
    <scope>NUCLEOTIDE SEQUENCE [LARGE SCALE GENOMIC DNA]</scope>
    <source>
        <strain evidence="9">JCM 11590</strain>
    </source>
</reference>
<dbReference type="EMBL" id="BMNN01000004">
    <property type="protein sequence ID" value="GGJ02986.1"/>
    <property type="molecule type" value="Genomic_DNA"/>
</dbReference>
<dbReference type="PANTHER" id="PTHR43289">
    <property type="entry name" value="MITOGEN-ACTIVATED PROTEIN KINASE KINASE KINASE 20-RELATED"/>
    <property type="match status" value="1"/>
</dbReference>
<dbReference type="InterPro" id="IPR017441">
    <property type="entry name" value="Protein_kinase_ATP_BS"/>
</dbReference>
<dbReference type="InterPro" id="IPR000719">
    <property type="entry name" value="Prot_kinase_dom"/>
</dbReference>
<keyword evidence="3 8" id="KW-0418">Kinase</keyword>
<keyword evidence="4 5" id="KW-0067">ATP-binding</keyword>
<evidence type="ECO:0000256" key="5">
    <source>
        <dbReference type="PROSITE-ProRule" id="PRU10141"/>
    </source>
</evidence>
<evidence type="ECO:0000313" key="8">
    <source>
        <dbReference type="EMBL" id="GGJ02986.1"/>
    </source>
</evidence>
<feature type="domain" description="Protein kinase" evidence="7">
    <location>
        <begin position="36"/>
        <end position="307"/>
    </location>
</feature>
<evidence type="ECO:0000256" key="2">
    <source>
        <dbReference type="ARBA" id="ARBA00022741"/>
    </source>
</evidence>
<comment type="caution">
    <text evidence="8">The sequence shown here is derived from an EMBL/GenBank/DDBJ whole genome shotgun (WGS) entry which is preliminary data.</text>
</comment>
<dbReference type="PROSITE" id="PS00108">
    <property type="entry name" value="PROTEIN_KINASE_ST"/>
    <property type="match status" value="1"/>
</dbReference>
<evidence type="ECO:0000256" key="1">
    <source>
        <dbReference type="ARBA" id="ARBA00022679"/>
    </source>
</evidence>
<dbReference type="PANTHER" id="PTHR43289:SF6">
    <property type="entry name" value="SERINE_THREONINE-PROTEIN KINASE NEKL-3"/>
    <property type="match status" value="1"/>
</dbReference>
<dbReference type="SUPFAM" id="SSF56112">
    <property type="entry name" value="Protein kinase-like (PK-like)"/>
    <property type="match status" value="1"/>
</dbReference>
<sequence length="317" mass="35123">MDAPITAPEPAVESNPSTRKQALPPGPIPDLLSKRYRIERLLGVGGMGAVYRATDLLREQFGDPQPRIAIKALNDTFAEYPDAHALLYSEFALTSRLHHAHVVQLYGFHTDSSCRRAYITMELLKGPTLDDLISANPQGMPWDQLQEIAVALLQALAYSHSRGVLHGDIKPSNVIMAEDGLRLFDFGLGQSTGDHLPGLPRLSRTRLAAWTPRYAALELLEGEALTEAADVYAAACVLYELSSGHHPFSRLTASQAREMAQDRTLQRPSSLPAHCWVVLRQALAFDQHHRPDSQTLLQAFSAPSPSLLRRLFARRQR</sequence>
<proteinExistence type="predicted"/>
<dbReference type="SMART" id="SM00220">
    <property type="entry name" value="S_TKc"/>
    <property type="match status" value="1"/>
</dbReference>
<dbReference type="PROSITE" id="PS50011">
    <property type="entry name" value="PROTEIN_KINASE_DOM"/>
    <property type="match status" value="1"/>
</dbReference>
<dbReference type="CDD" id="cd14014">
    <property type="entry name" value="STKc_PknB_like"/>
    <property type="match status" value="1"/>
</dbReference>
<keyword evidence="9" id="KW-1185">Reference proteome</keyword>
<keyword evidence="1" id="KW-0808">Transferase</keyword>
<evidence type="ECO:0000313" key="9">
    <source>
        <dbReference type="Proteomes" id="UP000633263"/>
    </source>
</evidence>
<name>A0ABQ2CQH7_9GAMM</name>
<dbReference type="Gene3D" id="3.30.200.20">
    <property type="entry name" value="Phosphorylase Kinase, domain 1"/>
    <property type="match status" value="1"/>
</dbReference>
<keyword evidence="8" id="KW-0723">Serine/threonine-protein kinase</keyword>
<evidence type="ECO:0000256" key="6">
    <source>
        <dbReference type="SAM" id="MobiDB-lite"/>
    </source>
</evidence>
<evidence type="ECO:0000256" key="4">
    <source>
        <dbReference type="ARBA" id="ARBA00022840"/>
    </source>
</evidence>
<dbReference type="Pfam" id="PF00069">
    <property type="entry name" value="Pkinase"/>
    <property type="match status" value="1"/>
</dbReference>
<gene>
    <name evidence="8" type="ORF">GCM10009083_19750</name>
</gene>
<dbReference type="InterPro" id="IPR011009">
    <property type="entry name" value="Kinase-like_dom_sf"/>
</dbReference>
<protein>
    <submittedName>
        <fullName evidence="8">Serine/threonine protein kinase</fullName>
    </submittedName>
</protein>
<dbReference type="PROSITE" id="PS00107">
    <property type="entry name" value="PROTEIN_KINASE_ATP"/>
    <property type="match status" value="1"/>
</dbReference>
<accession>A0ABQ2CQH7</accession>
<dbReference type="InterPro" id="IPR008271">
    <property type="entry name" value="Ser/Thr_kinase_AS"/>
</dbReference>
<dbReference type="Proteomes" id="UP000633263">
    <property type="component" value="Unassembled WGS sequence"/>
</dbReference>
<organism evidence="8 9">
    <name type="scientific">Halopseudomonas pertucinogena</name>
    <dbReference type="NCBI Taxonomy" id="86175"/>
    <lineage>
        <taxon>Bacteria</taxon>
        <taxon>Pseudomonadati</taxon>
        <taxon>Pseudomonadota</taxon>
        <taxon>Gammaproteobacteria</taxon>
        <taxon>Pseudomonadales</taxon>
        <taxon>Pseudomonadaceae</taxon>
        <taxon>Halopseudomonas</taxon>
    </lineage>
</organism>
<dbReference type="RefSeq" id="WP_188636474.1">
    <property type="nucleotide sequence ID" value="NZ_BMNN01000004.1"/>
</dbReference>
<dbReference type="Gene3D" id="1.10.510.10">
    <property type="entry name" value="Transferase(Phosphotransferase) domain 1"/>
    <property type="match status" value="1"/>
</dbReference>
<dbReference type="GO" id="GO:0004674">
    <property type="term" value="F:protein serine/threonine kinase activity"/>
    <property type="evidence" value="ECO:0007669"/>
    <property type="project" value="UniProtKB-KW"/>
</dbReference>
<evidence type="ECO:0000259" key="7">
    <source>
        <dbReference type="PROSITE" id="PS50011"/>
    </source>
</evidence>